<reference evidence="1" key="1">
    <citation type="submission" date="2022-03" db="EMBL/GenBank/DDBJ databases">
        <authorList>
            <person name="Sayadi A."/>
        </authorList>
    </citation>
    <scope>NUCLEOTIDE SEQUENCE</scope>
</reference>
<comment type="caution">
    <text evidence="1">The sequence shown here is derived from an EMBL/GenBank/DDBJ whole genome shotgun (WGS) entry which is preliminary data.</text>
</comment>
<organism evidence="1 2">
    <name type="scientific">Acanthoscelides obtectus</name>
    <name type="common">Bean weevil</name>
    <name type="synonym">Bruchus obtectus</name>
    <dbReference type="NCBI Taxonomy" id="200917"/>
    <lineage>
        <taxon>Eukaryota</taxon>
        <taxon>Metazoa</taxon>
        <taxon>Ecdysozoa</taxon>
        <taxon>Arthropoda</taxon>
        <taxon>Hexapoda</taxon>
        <taxon>Insecta</taxon>
        <taxon>Pterygota</taxon>
        <taxon>Neoptera</taxon>
        <taxon>Endopterygota</taxon>
        <taxon>Coleoptera</taxon>
        <taxon>Polyphaga</taxon>
        <taxon>Cucujiformia</taxon>
        <taxon>Chrysomeloidea</taxon>
        <taxon>Chrysomelidae</taxon>
        <taxon>Bruchinae</taxon>
        <taxon>Bruchini</taxon>
        <taxon>Acanthoscelides</taxon>
    </lineage>
</organism>
<keyword evidence="2" id="KW-1185">Reference proteome</keyword>
<evidence type="ECO:0000313" key="1">
    <source>
        <dbReference type="EMBL" id="CAH1958733.1"/>
    </source>
</evidence>
<accession>A0A9P0JTE2</accession>
<dbReference type="AlphaFoldDB" id="A0A9P0JTE2"/>
<proteinExistence type="predicted"/>
<dbReference type="Proteomes" id="UP001152888">
    <property type="component" value="Unassembled WGS sequence"/>
</dbReference>
<name>A0A9P0JTE2_ACAOB</name>
<evidence type="ECO:0000313" key="2">
    <source>
        <dbReference type="Proteomes" id="UP001152888"/>
    </source>
</evidence>
<gene>
    <name evidence="1" type="ORF">ACAOBT_LOCUS2821</name>
</gene>
<protein>
    <submittedName>
        <fullName evidence="1">Uncharacterized protein</fullName>
    </submittedName>
</protein>
<dbReference type="EMBL" id="CAKOFQ010006678">
    <property type="protein sequence ID" value="CAH1958733.1"/>
    <property type="molecule type" value="Genomic_DNA"/>
</dbReference>
<sequence length="93" mass="10887">MVKCRNVAESQPRRFNVKVSSDAWFNVAVYPLRLQNVVLVKSWSQLCTRNEEENVQEVEDVEGEKRRKKKIKACGQKSSISYMHYKAFNQALH</sequence>